<comment type="subcellular location">
    <subcellularLocation>
        <location evidence="1 7">Cell membrane</location>
        <topology evidence="1 7">Multi-pass membrane protein</topology>
    </subcellularLocation>
</comment>
<keyword evidence="3" id="KW-1003">Cell membrane</keyword>
<dbReference type="Proteomes" id="UP000649604">
    <property type="component" value="Unassembled WGS sequence"/>
</dbReference>
<feature type="transmembrane region" description="Helical" evidence="7">
    <location>
        <begin position="72"/>
        <end position="91"/>
    </location>
</feature>
<evidence type="ECO:0000256" key="7">
    <source>
        <dbReference type="RuleBase" id="RU363032"/>
    </source>
</evidence>
<evidence type="ECO:0000313" key="9">
    <source>
        <dbReference type="EMBL" id="MBD3324803.1"/>
    </source>
</evidence>
<feature type="domain" description="ABC transmembrane type-1" evidence="8">
    <location>
        <begin position="68"/>
        <end position="259"/>
    </location>
</feature>
<evidence type="ECO:0000256" key="1">
    <source>
        <dbReference type="ARBA" id="ARBA00004651"/>
    </source>
</evidence>
<feature type="transmembrane region" description="Helical" evidence="7">
    <location>
        <begin position="238"/>
        <end position="259"/>
    </location>
</feature>
<feature type="transmembrane region" description="Helical" evidence="7">
    <location>
        <begin position="103"/>
        <end position="130"/>
    </location>
</feature>
<evidence type="ECO:0000256" key="5">
    <source>
        <dbReference type="ARBA" id="ARBA00022989"/>
    </source>
</evidence>
<evidence type="ECO:0000313" key="10">
    <source>
        <dbReference type="Proteomes" id="UP000649604"/>
    </source>
</evidence>
<feature type="transmembrane region" description="Helical" evidence="7">
    <location>
        <begin position="193"/>
        <end position="214"/>
    </location>
</feature>
<keyword evidence="4 7" id="KW-0812">Transmembrane</keyword>
<comment type="caution">
    <text evidence="9">The sequence shown here is derived from an EMBL/GenBank/DDBJ whole genome shotgun (WGS) entry which is preliminary data.</text>
</comment>
<dbReference type="InterPro" id="IPR050901">
    <property type="entry name" value="BP-dep_ABC_trans_perm"/>
</dbReference>
<organism evidence="9 10">
    <name type="scientific">candidate division KSB3 bacterium</name>
    <dbReference type="NCBI Taxonomy" id="2044937"/>
    <lineage>
        <taxon>Bacteria</taxon>
        <taxon>candidate division KSB3</taxon>
    </lineage>
</organism>
<evidence type="ECO:0000256" key="2">
    <source>
        <dbReference type="ARBA" id="ARBA00022448"/>
    </source>
</evidence>
<dbReference type="CDD" id="cd06261">
    <property type="entry name" value="TM_PBP2"/>
    <property type="match status" value="1"/>
</dbReference>
<proteinExistence type="inferred from homology"/>
<evidence type="ECO:0000256" key="3">
    <source>
        <dbReference type="ARBA" id="ARBA00022475"/>
    </source>
</evidence>
<evidence type="ECO:0000259" key="8">
    <source>
        <dbReference type="PROSITE" id="PS50928"/>
    </source>
</evidence>
<feature type="transmembrane region" description="Helical" evidence="7">
    <location>
        <begin position="136"/>
        <end position="155"/>
    </location>
</feature>
<name>A0A9D5JV18_9BACT</name>
<dbReference type="AlphaFoldDB" id="A0A9D5JV18"/>
<protein>
    <submittedName>
        <fullName evidence="9">ABC transporter permease subunit</fullName>
    </submittedName>
</protein>
<dbReference type="PROSITE" id="PS50928">
    <property type="entry name" value="ABC_TM1"/>
    <property type="match status" value="1"/>
</dbReference>
<dbReference type="Gene3D" id="1.10.3720.10">
    <property type="entry name" value="MetI-like"/>
    <property type="match status" value="1"/>
</dbReference>
<reference evidence="9" key="1">
    <citation type="submission" date="2019-11" db="EMBL/GenBank/DDBJ databases">
        <title>Microbial mats filling the niche in hypersaline microbial mats.</title>
        <authorList>
            <person name="Wong H.L."/>
            <person name="Macleod F.I."/>
            <person name="White R.A. III"/>
            <person name="Burns B.P."/>
        </authorList>
    </citation>
    <scope>NUCLEOTIDE SEQUENCE</scope>
    <source>
        <strain evidence="9">Rbin_158</strain>
    </source>
</reference>
<accession>A0A9D5JV18</accession>
<evidence type="ECO:0000256" key="4">
    <source>
        <dbReference type="ARBA" id="ARBA00022692"/>
    </source>
</evidence>
<keyword evidence="2 7" id="KW-0813">Transport</keyword>
<sequence length="276" mass="31392">MKHMWRQTVYHLSLWLVAILFFLPVLWIILAAFKTKDDLLAIPPKWFFSPTLANFQDLVSRHDFYPSLRNSFLISTLAVIVAIVVSFLAAYSFSRFRPKGTNLLMFILLSIRMVPAAASVVPVFLMYIAFGWKDNFWGVMLFYAMFSIPFSVWILKGFIDGVSPRFDETGLVNGGSRLHVLFRVVLPQVRPGLIAAFIFNLIFVWNEFLFNFIIGGKRTTMIPVTLVTNSLAQGGVDWTYIAALASVYLVPPVLAIYFFQKYLLVGMTFGTVRGEV</sequence>
<dbReference type="InterPro" id="IPR035906">
    <property type="entry name" value="MetI-like_sf"/>
</dbReference>
<keyword evidence="5 7" id="KW-1133">Transmembrane helix</keyword>
<dbReference type="Pfam" id="PF00528">
    <property type="entry name" value="BPD_transp_1"/>
    <property type="match status" value="1"/>
</dbReference>
<dbReference type="InterPro" id="IPR000515">
    <property type="entry name" value="MetI-like"/>
</dbReference>
<evidence type="ECO:0000256" key="6">
    <source>
        <dbReference type="ARBA" id="ARBA00023136"/>
    </source>
</evidence>
<feature type="transmembrane region" description="Helical" evidence="7">
    <location>
        <begin position="12"/>
        <end position="33"/>
    </location>
</feature>
<dbReference type="GO" id="GO:0005886">
    <property type="term" value="C:plasma membrane"/>
    <property type="evidence" value="ECO:0007669"/>
    <property type="project" value="UniProtKB-SubCell"/>
</dbReference>
<dbReference type="EMBL" id="WJJP01000301">
    <property type="protein sequence ID" value="MBD3324803.1"/>
    <property type="molecule type" value="Genomic_DNA"/>
</dbReference>
<keyword evidence="6 7" id="KW-0472">Membrane</keyword>
<dbReference type="GO" id="GO:0055085">
    <property type="term" value="P:transmembrane transport"/>
    <property type="evidence" value="ECO:0007669"/>
    <property type="project" value="InterPro"/>
</dbReference>
<gene>
    <name evidence="9" type="ORF">GF339_09480</name>
</gene>
<dbReference type="PANTHER" id="PTHR32243">
    <property type="entry name" value="MALTOSE TRANSPORT SYSTEM PERMEASE-RELATED"/>
    <property type="match status" value="1"/>
</dbReference>
<dbReference type="SUPFAM" id="SSF161098">
    <property type="entry name" value="MetI-like"/>
    <property type="match status" value="1"/>
</dbReference>
<dbReference type="PANTHER" id="PTHR32243:SF52">
    <property type="entry name" value="ABC TRANSPORTER PERMEASE PROTEIN"/>
    <property type="match status" value="1"/>
</dbReference>
<comment type="similarity">
    <text evidence="7">Belongs to the binding-protein-dependent transport system permease family.</text>
</comment>